<gene>
    <name evidence="1" type="primary">RTase_193</name>
    <name evidence="1" type="ORF">TNCV_1587971</name>
</gene>
<evidence type="ECO:0000313" key="1">
    <source>
        <dbReference type="EMBL" id="GFX93620.1"/>
    </source>
</evidence>
<comment type="caution">
    <text evidence="1">The sequence shown here is derived from an EMBL/GenBank/DDBJ whole genome shotgun (WGS) entry which is preliminary data.</text>
</comment>
<organism evidence="1 2">
    <name type="scientific">Trichonephila clavipes</name>
    <name type="common">Golden silk orbweaver</name>
    <name type="synonym">Nephila clavipes</name>
    <dbReference type="NCBI Taxonomy" id="2585209"/>
    <lineage>
        <taxon>Eukaryota</taxon>
        <taxon>Metazoa</taxon>
        <taxon>Ecdysozoa</taxon>
        <taxon>Arthropoda</taxon>
        <taxon>Chelicerata</taxon>
        <taxon>Arachnida</taxon>
        <taxon>Araneae</taxon>
        <taxon>Araneomorphae</taxon>
        <taxon>Entelegynae</taxon>
        <taxon>Araneoidea</taxon>
        <taxon>Nephilidae</taxon>
        <taxon>Trichonephila</taxon>
    </lineage>
</organism>
<dbReference type="GO" id="GO:0003676">
    <property type="term" value="F:nucleic acid binding"/>
    <property type="evidence" value="ECO:0007669"/>
    <property type="project" value="InterPro"/>
</dbReference>
<reference evidence="1" key="1">
    <citation type="submission" date="2020-08" db="EMBL/GenBank/DDBJ databases">
        <title>Multicomponent nature underlies the extraordinary mechanical properties of spider dragline silk.</title>
        <authorList>
            <person name="Kono N."/>
            <person name="Nakamura H."/>
            <person name="Mori M."/>
            <person name="Yoshida Y."/>
            <person name="Ohtoshi R."/>
            <person name="Malay A.D."/>
            <person name="Moran D.A.P."/>
            <person name="Tomita M."/>
            <person name="Numata K."/>
            <person name="Arakawa K."/>
        </authorList>
    </citation>
    <scope>NUCLEOTIDE SEQUENCE</scope>
</reference>
<protein>
    <submittedName>
        <fullName evidence="1">Putative RNA-directed DNA polymerase from transposon BS</fullName>
    </submittedName>
</protein>
<dbReference type="AlphaFoldDB" id="A0A8X6RFC5"/>
<keyword evidence="1" id="KW-0695">RNA-directed DNA polymerase</keyword>
<evidence type="ECO:0000313" key="2">
    <source>
        <dbReference type="Proteomes" id="UP000887159"/>
    </source>
</evidence>
<dbReference type="SUPFAM" id="SSF53098">
    <property type="entry name" value="Ribonuclease H-like"/>
    <property type="match status" value="1"/>
</dbReference>
<keyword evidence="1" id="KW-0548">Nucleotidyltransferase</keyword>
<dbReference type="InterPro" id="IPR012337">
    <property type="entry name" value="RNaseH-like_sf"/>
</dbReference>
<accession>A0A8X6RFC5</accession>
<sequence>MDHIVSKSRQRLKIFKYIAGKDWGADAVTLRNTYMALLRPMEYGFPVFSCASDTNLDKLEKIQLSAARIITGLRRSCPREIVLFKADLKPLKTRRASLTKYFNKRSSYGQHNKTSPLYLNNWCNNQRLKKNSPFSQAELLQLPFNDVVSHSLKSCLSSAKGIQKDKAGVSIVQKLIQISESHDVHFQWIPSHVNIFGNEQANLLTKEGCNASPPIFSTLTYSEHRSRVKSEILRSGGPRPTITGMKANIQDRHSYLNVAEPLRLQSLD</sequence>
<dbReference type="EMBL" id="BMAU01021175">
    <property type="protein sequence ID" value="GFX93620.1"/>
    <property type="molecule type" value="Genomic_DNA"/>
</dbReference>
<dbReference type="GO" id="GO:0003964">
    <property type="term" value="F:RNA-directed DNA polymerase activity"/>
    <property type="evidence" value="ECO:0007669"/>
    <property type="project" value="UniProtKB-KW"/>
</dbReference>
<proteinExistence type="predicted"/>
<dbReference type="Proteomes" id="UP000887159">
    <property type="component" value="Unassembled WGS sequence"/>
</dbReference>
<dbReference type="Gene3D" id="3.30.420.10">
    <property type="entry name" value="Ribonuclease H-like superfamily/Ribonuclease H"/>
    <property type="match status" value="1"/>
</dbReference>
<keyword evidence="1" id="KW-0808">Transferase</keyword>
<name>A0A8X6RFC5_TRICX</name>
<dbReference type="InterPro" id="IPR036397">
    <property type="entry name" value="RNaseH_sf"/>
</dbReference>
<keyword evidence="2" id="KW-1185">Reference proteome</keyword>